<sequence length="236" mass="25775">MMMKKLCLLNCFGFCSLLLAVLVSSKYHGYSVYSTGNPANDLVDIINRNRTAAKLSRLSNSAGLGCMALQFANFCKGNCTNNNTVNCNPSSDNFTEVFAPDCGVELPTFDTITGHIVACQPEYLEPTEAFSRALIPDKKMLSLLWNKSHTEVGVGMVGVHKGPFLWCVLFSSGKTNSTFVLENHGLGIKQKRGCFSGSSVECSRAHSNGAFWNNVSIVIIFFIISSKICSFSFMVM</sequence>
<name>A0A6J1KEI0_CUCMA</name>
<evidence type="ECO:0000313" key="4">
    <source>
        <dbReference type="RefSeq" id="XP_022999941.1"/>
    </source>
</evidence>
<feature type="chain" id="PRO_5027063194" evidence="2">
    <location>
        <begin position="26"/>
        <end position="236"/>
    </location>
</feature>
<protein>
    <submittedName>
        <fullName evidence="4">Uncharacterized protein LOC111494268 isoform X1</fullName>
    </submittedName>
</protein>
<keyword evidence="1" id="KW-0812">Transmembrane</keyword>
<gene>
    <name evidence="4" type="primary">LOC111494268</name>
</gene>
<dbReference type="Proteomes" id="UP000504608">
    <property type="component" value="Unplaced"/>
</dbReference>
<dbReference type="OrthoDB" id="742600at2759"/>
<evidence type="ECO:0000256" key="1">
    <source>
        <dbReference type="SAM" id="Phobius"/>
    </source>
</evidence>
<dbReference type="KEGG" id="cmax:111494268"/>
<evidence type="ECO:0000256" key="2">
    <source>
        <dbReference type="SAM" id="SignalP"/>
    </source>
</evidence>
<organism evidence="3 4">
    <name type="scientific">Cucurbita maxima</name>
    <name type="common">Pumpkin</name>
    <name type="synonym">Winter squash</name>
    <dbReference type="NCBI Taxonomy" id="3661"/>
    <lineage>
        <taxon>Eukaryota</taxon>
        <taxon>Viridiplantae</taxon>
        <taxon>Streptophyta</taxon>
        <taxon>Embryophyta</taxon>
        <taxon>Tracheophyta</taxon>
        <taxon>Spermatophyta</taxon>
        <taxon>Magnoliopsida</taxon>
        <taxon>eudicotyledons</taxon>
        <taxon>Gunneridae</taxon>
        <taxon>Pentapetalae</taxon>
        <taxon>rosids</taxon>
        <taxon>fabids</taxon>
        <taxon>Cucurbitales</taxon>
        <taxon>Cucurbitaceae</taxon>
        <taxon>Cucurbiteae</taxon>
        <taxon>Cucurbita</taxon>
    </lineage>
</organism>
<keyword evidence="2" id="KW-0732">Signal</keyword>
<dbReference type="GeneID" id="111494268"/>
<feature type="signal peptide" evidence="2">
    <location>
        <begin position="1"/>
        <end position="25"/>
    </location>
</feature>
<dbReference type="PANTHER" id="PTHR34537">
    <property type="entry name" value="OS08G0459300 PROTEIN"/>
    <property type="match status" value="1"/>
</dbReference>
<keyword evidence="3" id="KW-1185">Reference proteome</keyword>
<evidence type="ECO:0000313" key="3">
    <source>
        <dbReference type="Proteomes" id="UP000504608"/>
    </source>
</evidence>
<accession>A0A6J1KEI0</accession>
<keyword evidence="1" id="KW-0472">Membrane</keyword>
<proteinExistence type="predicted"/>
<dbReference type="AlphaFoldDB" id="A0A6J1KEI0"/>
<reference evidence="4" key="1">
    <citation type="submission" date="2025-08" db="UniProtKB">
        <authorList>
            <consortium name="RefSeq"/>
        </authorList>
    </citation>
    <scope>IDENTIFICATION</scope>
    <source>
        <tissue evidence="4">Young leaves</tissue>
    </source>
</reference>
<feature type="transmembrane region" description="Helical" evidence="1">
    <location>
        <begin position="211"/>
        <end position="235"/>
    </location>
</feature>
<dbReference type="PANTHER" id="PTHR34537:SF2">
    <property type="entry name" value="FERREDOXIN-LIKE PROTEIN"/>
    <property type="match status" value="1"/>
</dbReference>
<dbReference type="RefSeq" id="XP_022999941.1">
    <property type="nucleotide sequence ID" value="XM_023144173.1"/>
</dbReference>
<keyword evidence="1" id="KW-1133">Transmembrane helix</keyword>